<evidence type="ECO:0000256" key="4">
    <source>
        <dbReference type="ARBA" id="ARBA00022825"/>
    </source>
</evidence>
<keyword evidence="9" id="KW-1185">Reference proteome</keyword>
<feature type="active site" description="Charge relay system" evidence="5">
    <location>
        <position position="299"/>
    </location>
</feature>
<feature type="domain" description="Peptidase S8/S53" evidence="7">
    <location>
        <begin position="70"/>
        <end position="511"/>
    </location>
</feature>
<feature type="chain" id="PRO_5045094555" evidence="6">
    <location>
        <begin position="26"/>
        <end position="550"/>
    </location>
</feature>
<evidence type="ECO:0000313" key="8">
    <source>
        <dbReference type="EMBL" id="MCD8740455.1"/>
    </source>
</evidence>
<feature type="active site" description="Charge relay system" evidence="5">
    <location>
        <position position="470"/>
    </location>
</feature>
<dbReference type="InterPro" id="IPR000209">
    <property type="entry name" value="Peptidase_S8/S53_dom"/>
</dbReference>
<keyword evidence="6" id="KW-0732">Signal</keyword>
<name>A0ABS8U021_9SPHI</name>
<keyword evidence="2 5" id="KW-0645">Protease</keyword>
<comment type="caution">
    <text evidence="8">The sequence shown here is derived from an EMBL/GenBank/DDBJ whole genome shotgun (WGS) entry which is preliminary data.</text>
</comment>
<keyword evidence="3 5" id="KW-0378">Hydrolase</keyword>
<feature type="active site" description="Charge relay system" evidence="5">
    <location>
        <position position="78"/>
    </location>
</feature>
<evidence type="ECO:0000256" key="6">
    <source>
        <dbReference type="SAM" id="SignalP"/>
    </source>
</evidence>
<dbReference type="PANTHER" id="PTHR43806:SF11">
    <property type="entry name" value="CEREVISIN-RELATED"/>
    <property type="match status" value="1"/>
</dbReference>
<dbReference type="PRINTS" id="PR00723">
    <property type="entry name" value="SUBTILISIN"/>
</dbReference>
<dbReference type="InterPro" id="IPR036852">
    <property type="entry name" value="Peptidase_S8/S53_dom_sf"/>
</dbReference>
<reference evidence="8 9" key="1">
    <citation type="submission" date="2021-12" db="EMBL/GenBank/DDBJ databases">
        <title>Mucilaginibacter roseus genome.</title>
        <authorList>
            <person name="Ferreira J.R."/>
            <person name="Newman J.D."/>
        </authorList>
    </citation>
    <scope>NUCLEOTIDE SEQUENCE [LARGE SCALE GENOMIC DNA]</scope>
    <source>
        <strain evidence="8 9">LMG 28454</strain>
    </source>
</reference>
<dbReference type="RefSeq" id="WP_232176853.1">
    <property type="nucleotide sequence ID" value="NZ_JAJPWV010000002.1"/>
</dbReference>
<proteinExistence type="inferred from homology"/>
<dbReference type="InterPro" id="IPR023828">
    <property type="entry name" value="Peptidase_S8_Ser-AS"/>
</dbReference>
<comment type="similarity">
    <text evidence="1 5">Belongs to the peptidase S8 family.</text>
</comment>
<feature type="signal peptide" evidence="6">
    <location>
        <begin position="1"/>
        <end position="25"/>
    </location>
</feature>
<dbReference type="Proteomes" id="UP001199919">
    <property type="component" value="Unassembled WGS sequence"/>
</dbReference>
<evidence type="ECO:0000256" key="2">
    <source>
        <dbReference type="ARBA" id="ARBA00022670"/>
    </source>
</evidence>
<sequence>MLNFKQTIAAPLLASALLLTVGAHAQTPAAPAAPAAELPKNWHLLDLKTDGYFGISLTPAYELIKGKKSKTVVVATIDSGIDTAQKDLAPILWVNPKEKAANGKDDDKNGYVDDVHGWNFLGGPGGKADYTETTEEVREYNRLKGKYASITAANATDKKEFAYWQQVKATHDTTVAKAKTETDQLSPVLNVLMATSGYIKRELKLNAEGSFKKGDLEKITSANDTIMQSKAIWQSIFTQQGGDDDAAGVIKELSEYLTKLNNDLNPDLTSRQRIVGDNPDVWDTKPYGSNILKFPDASHGTGVAGLIGAVRNNGYGIDGVADNVRIMGIKAVPNGDEYDKDIAKAIRYAVDNGAKIINMSFGKKLSPHKKWVDEAFKYAASKDVLLVQAAGNDNQDVDAKPQFPNDTFEDGSVTDMDNVIVVGASAAKNDQELAGSFSNYGKKNVDVFAPGVKVTSVDKDAEFNTADGTSFASPITAGVAALVLEYYPKLSAKQLKQVILQSATPLNGTMVLKPGSKTDKVDFTTLSKTGGIVNAQKALEIAATLKGERK</sequence>
<dbReference type="InterPro" id="IPR022398">
    <property type="entry name" value="Peptidase_S8_His-AS"/>
</dbReference>
<dbReference type="SUPFAM" id="SSF52743">
    <property type="entry name" value="Subtilisin-like"/>
    <property type="match status" value="1"/>
</dbReference>
<accession>A0ABS8U021</accession>
<dbReference type="PROSITE" id="PS51892">
    <property type="entry name" value="SUBTILASE"/>
    <property type="match status" value="1"/>
</dbReference>
<dbReference type="PROSITE" id="PS00137">
    <property type="entry name" value="SUBTILASE_HIS"/>
    <property type="match status" value="1"/>
</dbReference>
<protein>
    <submittedName>
        <fullName evidence="8">S8 family serine peptidase</fullName>
    </submittedName>
</protein>
<gene>
    <name evidence="8" type="ORF">LT679_07560</name>
</gene>
<dbReference type="EMBL" id="JAJPWV010000002">
    <property type="protein sequence ID" value="MCD8740455.1"/>
    <property type="molecule type" value="Genomic_DNA"/>
</dbReference>
<dbReference type="InterPro" id="IPR050131">
    <property type="entry name" value="Peptidase_S8_subtilisin-like"/>
</dbReference>
<dbReference type="Pfam" id="PF00082">
    <property type="entry name" value="Peptidase_S8"/>
    <property type="match status" value="1"/>
</dbReference>
<dbReference type="Gene3D" id="3.40.50.200">
    <property type="entry name" value="Peptidase S8/S53 domain"/>
    <property type="match status" value="2"/>
</dbReference>
<dbReference type="PROSITE" id="PS00138">
    <property type="entry name" value="SUBTILASE_SER"/>
    <property type="match status" value="1"/>
</dbReference>
<dbReference type="PANTHER" id="PTHR43806">
    <property type="entry name" value="PEPTIDASE S8"/>
    <property type="match status" value="1"/>
</dbReference>
<organism evidence="8 9">
    <name type="scientific">Mucilaginibacter roseus</name>
    <dbReference type="NCBI Taxonomy" id="1528868"/>
    <lineage>
        <taxon>Bacteria</taxon>
        <taxon>Pseudomonadati</taxon>
        <taxon>Bacteroidota</taxon>
        <taxon>Sphingobacteriia</taxon>
        <taxon>Sphingobacteriales</taxon>
        <taxon>Sphingobacteriaceae</taxon>
        <taxon>Mucilaginibacter</taxon>
    </lineage>
</organism>
<evidence type="ECO:0000256" key="5">
    <source>
        <dbReference type="PROSITE-ProRule" id="PRU01240"/>
    </source>
</evidence>
<evidence type="ECO:0000313" key="9">
    <source>
        <dbReference type="Proteomes" id="UP001199919"/>
    </source>
</evidence>
<evidence type="ECO:0000256" key="1">
    <source>
        <dbReference type="ARBA" id="ARBA00011073"/>
    </source>
</evidence>
<evidence type="ECO:0000256" key="3">
    <source>
        <dbReference type="ARBA" id="ARBA00022801"/>
    </source>
</evidence>
<keyword evidence="4 5" id="KW-0720">Serine protease</keyword>
<evidence type="ECO:0000259" key="7">
    <source>
        <dbReference type="Pfam" id="PF00082"/>
    </source>
</evidence>
<dbReference type="InterPro" id="IPR015500">
    <property type="entry name" value="Peptidase_S8_subtilisin-rel"/>
</dbReference>